<dbReference type="RefSeq" id="WP_229641802.1">
    <property type="nucleotide sequence ID" value="NZ_JADWDC010000051.1"/>
</dbReference>
<comment type="caution">
    <text evidence="4">The sequence shown here is derived from an EMBL/GenBank/DDBJ whole genome shotgun (WGS) entry which is preliminary data.</text>
</comment>
<keyword evidence="5" id="KW-1185">Reference proteome</keyword>
<accession>A0A964BTR0</accession>
<evidence type="ECO:0000313" key="5">
    <source>
        <dbReference type="Proteomes" id="UP000729733"/>
    </source>
</evidence>
<dbReference type="AlphaFoldDB" id="A0A964BTR0"/>
<evidence type="ECO:0000259" key="3">
    <source>
        <dbReference type="PROSITE" id="PS01031"/>
    </source>
</evidence>
<dbReference type="InterPro" id="IPR002068">
    <property type="entry name" value="A-crystallin/Hsp20_dom"/>
</dbReference>
<name>A0A964BTR0_9CYAN</name>
<dbReference type="InterPro" id="IPR008978">
    <property type="entry name" value="HSP20-like_chaperone"/>
</dbReference>
<dbReference type="SUPFAM" id="SSF49764">
    <property type="entry name" value="HSP20-like chaperones"/>
    <property type="match status" value="1"/>
</dbReference>
<feature type="domain" description="SHSP" evidence="3">
    <location>
        <begin position="34"/>
        <end position="147"/>
    </location>
</feature>
<proteinExistence type="inferred from homology"/>
<dbReference type="Gene3D" id="2.60.40.790">
    <property type="match status" value="1"/>
</dbReference>
<gene>
    <name evidence="4" type="ORF">I4641_17155</name>
</gene>
<sequence>MAIVRYSPWAEMDSVQHQINRMFNEVLTPANGVRFGDYSKYPAAELTETEEALILKLELPGMQPDEIEIEATAKSVSISGDRKSEVAAEDKAKTRSEFRYGSFKRVITLPLPIQNTEVKAEYKNGILYLTLPKAEAEKNKVVKVNLSNQ</sequence>
<protein>
    <submittedName>
        <fullName evidence="4">Hsp20/alpha crystallin family protein</fullName>
    </submittedName>
</protein>
<reference evidence="4" key="1">
    <citation type="journal article" date="2021" name="Antonie Van Leeuwenhoek">
        <title>Draft genome and description of Waterburya agarophytonicola gen. nov. sp. nov. (Pleurocapsales, Cyanobacteria): a seaweed symbiont.</title>
        <authorList>
            <person name="Bonthond G."/>
            <person name="Shalygin S."/>
            <person name="Bayer T."/>
            <person name="Weinberger F."/>
        </authorList>
    </citation>
    <scope>NUCLEOTIDE SEQUENCE</scope>
    <source>
        <strain evidence="4">KI4</strain>
    </source>
</reference>
<dbReference type="CDD" id="cd06464">
    <property type="entry name" value="ACD_sHsps-like"/>
    <property type="match status" value="1"/>
</dbReference>
<dbReference type="PROSITE" id="PS01031">
    <property type="entry name" value="SHSP"/>
    <property type="match status" value="1"/>
</dbReference>
<organism evidence="4 5">
    <name type="scientific">Waterburya agarophytonicola KI4</name>
    <dbReference type="NCBI Taxonomy" id="2874699"/>
    <lineage>
        <taxon>Bacteria</taxon>
        <taxon>Bacillati</taxon>
        <taxon>Cyanobacteriota</taxon>
        <taxon>Cyanophyceae</taxon>
        <taxon>Pleurocapsales</taxon>
        <taxon>Hyellaceae</taxon>
        <taxon>Waterburya</taxon>
        <taxon>Waterburya agarophytonicola</taxon>
    </lineage>
</organism>
<evidence type="ECO:0000313" key="4">
    <source>
        <dbReference type="EMBL" id="MCC0178701.1"/>
    </source>
</evidence>
<dbReference type="EMBL" id="JADWDC010000051">
    <property type="protein sequence ID" value="MCC0178701.1"/>
    <property type="molecule type" value="Genomic_DNA"/>
</dbReference>
<dbReference type="PANTHER" id="PTHR11527">
    <property type="entry name" value="HEAT-SHOCK PROTEIN 20 FAMILY MEMBER"/>
    <property type="match status" value="1"/>
</dbReference>
<comment type="similarity">
    <text evidence="1 2">Belongs to the small heat shock protein (HSP20) family.</text>
</comment>
<dbReference type="InterPro" id="IPR031107">
    <property type="entry name" value="Small_HSP"/>
</dbReference>
<dbReference type="Proteomes" id="UP000729733">
    <property type="component" value="Unassembled WGS sequence"/>
</dbReference>
<dbReference type="Pfam" id="PF00011">
    <property type="entry name" value="HSP20"/>
    <property type="match status" value="1"/>
</dbReference>
<evidence type="ECO:0000256" key="1">
    <source>
        <dbReference type="PROSITE-ProRule" id="PRU00285"/>
    </source>
</evidence>
<evidence type="ECO:0000256" key="2">
    <source>
        <dbReference type="RuleBase" id="RU003616"/>
    </source>
</evidence>